<gene>
    <name evidence="3" type="ORF">IQ26_00901</name>
</gene>
<name>A0A562PC13_9HYPH</name>
<reference evidence="3 4" key="1">
    <citation type="journal article" date="2015" name="Stand. Genomic Sci.">
        <title>Genomic Encyclopedia of Bacterial and Archaeal Type Strains, Phase III: the genomes of soil and plant-associated and newly described type strains.</title>
        <authorList>
            <person name="Whitman W.B."/>
            <person name="Woyke T."/>
            <person name="Klenk H.P."/>
            <person name="Zhou Y."/>
            <person name="Lilburn T.G."/>
            <person name="Beck B.J."/>
            <person name="De Vos P."/>
            <person name="Vandamme P."/>
            <person name="Eisen J.A."/>
            <person name="Garrity G."/>
            <person name="Hugenholtz P."/>
            <person name="Kyrpides N.C."/>
        </authorList>
    </citation>
    <scope>NUCLEOTIDE SEQUENCE [LARGE SCALE GENOMIC DNA]</scope>
    <source>
        <strain evidence="3 4">CGMCC 1.2546</strain>
    </source>
</reference>
<dbReference type="InterPro" id="IPR057770">
    <property type="entry name" value="YscD/Y4YQ_C"/>
</dbReference>
<evidence type="ECO:0000259" key="1">
    <source>
        <dbReference type="Pfam" id="PF21934"/>
    </source>
</evidence>
<protein>
    <submittedName>
        <fullName evidence="3">Type III secretion system (T3SS) inner membrane Yop/YscD-like protein</fullName>
    </submittedName>
</protein>
<dbReference type="SUPFAM" id="SSF49879">
    <property type="entry name" value="SMAD/FHA domain"/>
    <property type="match status" value="1"/>
</dbReference>
<dbReference type="Pfam" id="PF23893">
    <property type="entry name" value="Y4YQ_C"/>
    <property type="match status" value="1"/>
</dbReference>
<sequence length="332" mass="35120">MTAKSTLGQWNAALPQLFAERTDRQPATQPAILEIVGGLHSGAKVELDGLLYTIGSSVGSGIVLRDSGIAAEHARLRRKAGFVEVEAVGGDVVLANGDVVPIGHGRRCKLPFEASFGEARLKLTGPTQTEVPSQLAWRSWLVAAGLLAVASTAVVAANNLSVAGPEMARSDVGLTKVALADGIQQYALTDASHADSEPPATADDASRQLELQLEQAGIDGLAIEQAAGRLTVSGTIPAPQLQAWTDVQSWFDRTYGEHLLLASDVTTGNADTRAPRLTMQAIWYGERPYIITTDGARYHEGAFTDDGWAIESIGEKQLLLTKGGAKVALKYQ</sequence>
<evidence type="ECO:0000259" key="2">
    <source>
        <dbReference type="Pfam" id="PF23893"/>
    </source>
</evidence>
<dbReference type="Pfam" id="PF21934">
    <property type="entry name" value="Yop-YscD_ppl_3rd"/>
    <property type="match status" value="1"/>
</dbReference>
<dbReference type="AlphaFoldDB" id="A0A562PC13"/>
<accession>A0A562PC13</accession>
<feature type="domain" description="YscD-like Bon-like" evidence="1">
    <location>
        <begin position="205"/>
        <end position="266"/>
    </location>
</feature>
<dbReference type="Proteomes" id="UP000317122">
    <property type="component" value="Unassembled WGS sequence"/>
</dbReference>
<organism evidence="3 4">
    <name type="scientific">Mesorhizobium tianshanense</name>
    <dbReference type="NCBI Taxonomy" id="39844"/>
    <lineage>
        <taxon>Bacteria</taxon>
        <taxon>Pseudomonadati</taxon>
        <taxon>Pseudomonadota</taxon>
        <taxon>Alphaproteobacteria</taxon>
        <taxon>Hyphomicrobiales</taxon>
        <taxon>Phyllobacteriaceae</taxon>
        <taxon>Mesorhizobium</taxon>
    </lineage>
</organism>
<feature type="domain" description="YscD/Y4YQ C-terminal" evidence="2">
    <location>
        <begin position="277"/>
        <end position="329"/>
    </location>
</feature>
<dbReference type="CDD" id="cd00060">
    <property type="entry name" value="FHA"/>
    <property type="match status" value="1"/>
</dbReference>
<dbReference type="EMBL" id="VLKT01000004">
    <property type="protein sequence ID" value="TWI41977.1"/>
    <property type="molecule type" value="Genomic_DNA"/>
</dbReference>
<dbReference type="InterPro" id="IPR053946">
    <property type="entry name" value="YscD_ppl_3rd"/>
</dbReference>
<evidence type="ECO:0000313" key="4">
    <source>
        <dbReference type="Proteomes" id="UP000317122"/>
    </source>
</evidence>
<comment type="caution">
    <text evidence="3">The sequence shown here is derived from an EMBL/GenBank/DDBJ whole genome shotgun (WGS) entry which is preliminary data.</text>
</comment>
<dbReference type="RefSeq" id="WP_162457862.1">
    <property type="nucleotide sequence ID" value="NZ_BSPF01000003.1"/>
</dbReference>
<dbReference type="Gene3D" id="2.60.200.20">
    <property type="match status" value="1"/>
</dbReference>
<dbReference type="InterPro" id="IPR008984">
    <property type="entry name" value="SMAD_FHA_dom_sf"/>
</dbReference>
<proteinExistence type="predicted"/>
<dbReference type="OrthoDB" id="9806163at2"/>
<keyword evidence="4" id="KW-1185">Reference proteome</keyword>
<evidence type="ECO:0000313" key="3">
    <source>
        <dbReference type="EMBL" id="TWI41977.1"/>
    </source>
</evidence>